<keyword evidence="3" id="KW-0547">Nucleotide-binding</keyword>
<reference evidence="6 7" key="1">
    <citation type="submission" date="2020-08" db="EMBL/GenBank/DDBJ databases">
        <title>Genomic Encyclopedia of Type Strains, Phase IV (KMG-IV): sequencing the most valuable type-strain genomes for metagenomic binning, comparative biology and taxonomic classification.</title>
        <authorList>
            <person name="Goeker M."/>
        </authorList>
    </citation>
    <scope>NUCLEOTIDE SEQUENCE [LARGE SCALE GENOMIC DNA]</scope>
    <source>
        <strain evidence="6 7">DSM 25966</strain>
    </source>
</reference>
<evidence type="ECO:0000256" key="2">
    <source>
        <dbReference type="ARBA" id="ARBA00022448"/>
    </source>
</evidence>
<dbReference type="InterPro" id="IPR013611">
    <property type="entry name" value="Transp-assoc_OB_typ2"/>
</dbReference>
<keyword evidence="4 6" id="KW-0067">ATP-binding</keyword>
<keyword evidence="7" id="KW-1185">Reference proteome</keyword>
<dbReference type="GO" id="GO:0022857">
    <property type="term" value="F:transmembrane transporter activity"/>
    <property type="evidence" value="ECO:0007669"/>
    <property type="project" value="InterPro"/>
</dbReference>
<dbReference type="Gene3D" id="2.40.50.100">
    <property type="match status" value="1"/>
</dbReference>
<gene>
    <name evidence="6" type="ORF">GGR25_002198</name>
</gene>
<feature type="domain" description="ABC transporter" evidence="5">
    <location>
        <begin position="8"/>
        <end position="238"/>
    </location>
</feature>
<dbReference type="Pfam" id="PF00005">
    <property type="entry name" value="ABC_tran"/>
    <property type="match status" value="1"/>
</dbReference>
<evidence type="ECO:0000256" key="3">
    <source>
        <dbReference type="ARBA" id="ARBA00022741"/>
    </source>
</evidence>
<dbReference type="Pfam" id="PF08402">
    <property type="entry name" value="TOBE_2"/>
    <property type="match status" value="1"/>
</dbReference>
<dbReference type="Gene3D" id="3.40.50.300">
    <property type="entry name" value="P-loop containing nucleotide triphosphate hydrolases"/>
    <property type="match status" value="1"/>
</dbReference>
<dbReference type="SUPFAM" id="SSF50331">
    <property type="entry name" value="MOP-like"/>
    <property type="match status" value="1"/>
</dbReference>
<dbReference type="SUPFAM" id="SSF52540">
    <property type="entry name" value="P-loop containing nucleoside triphosphate hydrolases"/>
    <property type="match status" value="1"/>
</dbReference>
<dbReference type="InterPro" id="IPR017871">
    <property type="entry name" value="ABC_transporter-like_CS"/>
</dbReference>
<dbReference type="InterPro" id="IPR003439">
    <property type="entry name" value="ABC_transporter-like_ATP-bd"/>
</dbReference>
<evidence type="ECO:0000313" key="7">
    <source>
        <dbReference type="Proteomes" id="UP000553963"/>
    </source>
</evidence>
<dbReference type="InterPro" id="IPR027417">
    <property type="entry name" value="P-loop_NTPase"/>
</dbReference>
<dbReference type="InterPro" id="IPR008995">
    <property type="entry name" value="Mo/tungstate-bd_C_term_dom"/>
</dbReference>
<evidence type="ECO:0000313" key="6">
    <source>
        <dbReference type="EMBL" id="MBB3931148.1"/>
    </source>
</evidence>
<dbReference type="FunFam" id="3.40.50.300:FF:000133">
    <property type="entry name" value="Spermidine/putrescine import ATP-binding protein PotA"/>
    <property type="match status" value="1"/>
</dbReference>
<dbReference type="PANTHER" id="PTHR42781">
    <property type="entry name" value="SPERMIDINE/PUTRESCINE IMPORT ATP-BINDING PROTEIN POTA"/>
    <property type="match status" value="1"/>
</dbReference>
<protein>
    <submittedName>
        <fullName evidence="6">Spermidine/putrescine transport system ATP-binding protein</fullName>
    </submittedName>
</protein>
<dbReference type="GO" id="GO:0016887">
    <property type="term" value="F:ATP hydrolysis activity"/>
    <property type="evidence" value="ECO:0007669"/>
    <property type="project" value="InterPro"/>
</dbReference>
<dbReference type="InterPro" id="IPR050093">
    <property type="entry name" value="ABC_SmlMolc_Importer"/>
</dbReference>
<dbReference type="PROSITE" id="PS50893">
    <property type="entry name" value="ABC_TRANSPORTER_2"/>
    <property type="match status" value="1"/>
</dbReference>
<comment type="similarity">
    <text evidence="1">Belongs to the ABC transporter superfamily.</text>
</comment>
<proteinExistence type="inferred from homology"/>
<evidence type="ECO:0000259" key="5">
    <source>
        <dbReference type="PROSITE" id="PS50893"/>
    </source>
</evidence>
<dbReference type="PROSITE" id="PS00211">
    <property type="entry name" value="ABC_TRANSPORTER_1"/>
    <property type="match status" value="1"/>
</dbReference>
<dbReference type="GO" id="GO:0015847">
    <property type="term" value="P:putrescine transport"/>
    <property type="evidence" value="ECO:0007669"/>
    <property type="project" value="UniProtKB-ARBA"/>
</dbReference>
<dbReference type="AlphaFoldDB" id="A0A840APC5"/>
<evidence type="ECO:0000256" key="4">
    <source>
        <dbReference type="ARBA" id="ARBA00022840"/>
    </source>
</evidence>
<dbReference type="RefSeq" id="WP_183398814.1">
    <property type="nucleotide sequence ID" value="NZ_JACIDS010000003.1"/>
</dbReference>
<dbReference type="GO" id="GO:0005524">
    <property type="term" value="F:ATP binding"/>
    <property type="evidence" value="ECO:0007669"/>
    <property type="project" value="UniProtKB-KW"/>
</dbReference>
<dbReference type="PANTHER" id="PTHR42781:SF4">
    <property type="entry name" value="SPERMIDINE_PUTRESCINE IMPORT ATP-BINDING PROTEIN POTA"/>
    <property type="match status" value="1"/>
</dbReference>
<keyword evidence="2" id="KW-0813">Transport</keyword>
<sequence length="364" mass="39062">MSESRELLALRSVSKSYGQVPVLHGVDLSIRDGEFLAVLGPSGSGKTTVLRLIGGLESVSSGAIYLDGRDISAVPINRRPFNTVFQDYALFPHMSVAANVGYGLSVRGRPKAEIGKKVAEALDLVQLGAFANRQPAQLSGGQRQRVALARALICEPRLVLLDEPLAALDLMLRRQMQEFLKSIQREIRTTFLFVTHDQEEAIALGDRICVMEGGYIRQIGTPHTLYYRPNCPFVARFFGDNNLVPGTLGAVDGDLRAIDTALGRLVCSTGGDTALMQAPEGTAAFAAFRPEALRPAVEDDVNRFSGTLSEISFHGAATIAHVATTPGDVRLRLRLASQVEGIALGEGETLALGFSPAQSHLVLA</sequence>
<dbReference type="GO" id="GO:0043190">
    <property type="term" value="C:ATP-binding cassette (ABC) transporter complex"/>
    <property type="evidence" value="ECO:0007669"/>
    <property type="project" value="InterPro"/>
</dbReference>
<dbReference type="EMBL" id="JACIDS010000003">
    <property type="protein sequence ID" value="MBB3931148.1"/>
    <property type="molecule type" value="Genomic_DNA"/>
</dbReference>
<accession>A0A840APC5</accession>
<organism evidence="6 7">
    <name type="scientific">Kaistia hirudinis</name>
    <dbReference type="NCBI Taxonomy" id="1293440"/>
    <lineage>
        <taxon>Bacteria</taxon>
        <taxon>Pseudomonadati</taxon>
        <taxon>Pseudomonadota</taxon>
        <taxon>Alphaproteobacteria</taxon>
        <taxon>Hyphomicrobiales</taxon>
        <taxon>Kaistiaceae</taxon>
        <taxon>Kaistia</taxon>
    </lineage>
</organism>
<dbReference type="Proteomes" id="UP000553963">
    <property type="component" value="Unassembled WGS sequence"/>
</dbReference>
<evidence type="ECO:0000256" key="1">
    <source>
        <dbReference type="ARBA" id="ARBA00005417"/>
    </source>
</evidence>
<dbReference type="SMART" id="SM00382">
    <property type="entry name" value="AAA"/>
    <property type="match status" value="1"/>
</dbReference>
<dbReference type="InterPro" id="IPR003593">
    <property type="entry name" value="AAA+_ATPase"/>
</dbReference>
<name>A0A840APC5_9HYPH</name>
<comment type="caution">
    <text evidence="6">The sequence shown here is derived from an EMBL/GenBank/DDBJ whole genome shotgun (WGS) entry which is preliminary data.</text>
</comment>